<feature type="binding site" evidence="14">
    <location>
        <position position="176"/>
    </location>
    <ligand>
        <name>NADP(+)</name>
        <dbReference type="ChEBI" id="CHEBI:58349"/>
    </ligand>
</feature>
<dbReference type="CDD" id="cd01284">
    <property type="entry name" value="Riboflavin_deaminase-reductase"/>
    <property type="match status" value="1"/>
</dbReference>
<evidence type="ECO:0000256" key="14">
    <source>
        <dbReference type="PIRSR" id="PIRSR006769-2"/>
    </source>
</evidence>
<feature type="binding site" evidence="14">
    <location>
        <position position="160"/>
    </location>
    <ligand>
        <name>NADP(+)</name>
        <dbReference type="ChEBI" id="CHEBI:58349"/>
    </ligand>
</feature>
<dbReference type="InterPro" id="IPR024072">
    <property type="entry name" value="DHFR-like_dom_sf"/>
</dbReference>
<comment type="similarity">
    <text evidence="5 12">In the C-terminal section; belongs to the HTP reductase family.</text>
</comment>
<evidence type="ECO:0000256" key="12">
    <source>
        <dbReference type="PIRNR" id="PIRNR006769"/>
    </source>
</evidence>
<evidence type="ECO:0000256" key="13">
    <source>
        <dbReference type="PIRSR" id="PIRSR006769-1"/>
    </source>
</evidence>
<keyword evidence="8 12" id="KW-0862">Zinc</keyword>
<feature type="binding site" evidence="15">
    <location>
        <position position="54"/>
    </location>
    <ligand>
        <name>Zn(2+)</name>
        <dbReference type="ChEBI" id="CHEBI:29105"/>
        <note>catalytic</note>
    </ligand>
</feature>
<dbReference type="InterPro" id="IPR050765">
    <property type="entry name" value="Riboflavin_Biosynth_HTPR"/>
</dbReference>
<feature type="binding site" evidence="14">
    <location>
        <position position="190"/>
    </location>
    <ligand>
        <name>substrate</name>
    </ligand>
</feature>
<feature type="binding site" evidence="14">
    <location>
        <position position="304"/>
    </location>
    <ligand>
        <name>substrate</name>
    </ligand>
</feature>
<evidence type="ECO:0000256" key="10">
    <source>
        <dbReference type="ARBA" id="ARBA00023002"/>
    </source>
</evidence>
<keyword evidence="12 17" id="KW-0378">Hydrolase</keyword>
<evidence type="ECO:0000313" key="18">
    <source>
        <dbReference type="Proteomes" id="UP000886812"/>
    </source>
</evidence>
<comment type="pathway">
    <text evidence="2 12">Cofactor biosynthesis; riboflavin biosynthesis; 5-amino-6-(D-ribitylamino)uracil from GTP: step 2/4.</text>
</comment>
<comment type="catalytic activity">
    <reaction evidence="12">
        <text>2,5-diamino-6-hydroxy-4-(5-phosphoribosylamino)-pyrimidine + H2O + H(+) = 5-amino-6-(5-phospho-D-ribosylamino)uracil + NH4(+)</text>
        <dbReference type="Rhea" id="RHEA:21868"/>
        <dbReference type="ChEBI" id="CHEBI:15377"/>
        <dbReference type="ChEBI" id="CHEBI:15378"/>
        <dbReference type="ChEBI" id="CHEBI:28938"/>
        <dbReference type="ChEBI" id="CHEBI:58453"/>
        <dbReference type="ChEBI" id="CHEBI:58614"/>
        <dbReference type="EC" id="3.5.4.26"/>
    </reaction>
</comment>
<dbReference type="GO" id="GO:0008703">
    <property type="term" value="F:5-amino-6-(5-phosphoribosylamino)uracil reductase activity"/>
    <property type="evidence" value="ECO:0007669"/>
    <property type="project" value="UniProtKB-EC"/>
</dbReference>
<feature type="active site" description="Proton donor" evidence="13">
    <location>
        <position position="56"/>
    </location>
</feature>
<evidence type="ECO:0000256" key="4">
    <source>
        <dbReference type="ARBA" id="ARBA00005259"/>
    </source>
</evidence>
<dbReference type="Gene3D" id="3.40.140.10">
    <property type="entry name" value="Cytidine Deaminase, domain 2"/>
    <property type="match status" value="1"/>
</dbReference>
<dbReference type="InterPro" id="IPR002125">
    <property type="entry name" value="CMP_dCMP_dom"/>
</dbReference>
<dbReference type="InterPro" id="IPR016192">
    <property type="entry name" value="APOBEC/CMP_deaminase_Zn-bd"/>
</dbReference>
<evidence type="ECO:0000256" key="1">
    <source>
        <dbReference type="ARBA" id="ARBA00002151"/>
    </source>
</evidence>
<dbReference type="PANTHER" id="PTHR38011">
    <property type="entry name" value="DIHYDROFOLATE REDUCTASE FAMILY PROTEIN (AFU_ORTHOLOGUE AFUA_8G06820)"/>
    <property type="match status" value="1"/>
</dbReference>
<dbReference type="EC" id="3.5.4.26" evidence="12"/>
<dbReference type="Pfam" id="PF01872">
    <property type="entry name" value="RibD_C"/>
    <property type="match status" value="1"/>
</dbReference>
<keyword evidence="9 12" id="KW-0521">NADP</keyword>
<comment type="function">
    <text evidence="1 12">Converts 2,5-diamino-6-(ribosylamino)-4(3h)-pyrimidinone 5'-phosphate into 5-amino-6-(ribosylamino)-2,4(1h,3h)-pyrimidinedione 5'-phosphate.</text>
</comment>
<reference evidence="17" key="2">
    <citation type="journal article" date="2021" name="PeerJ">
        <title>Extensive microbial diversity within the chicken gut microbiome revealed by metagenomics and culture.</title>
        <authorList>
            <person name="Gilroy R."/>
            <person name="Ravi A."/>
            <person name="Getino M."/>
            <person name="Pursley I."/>
            <person name="Horton D.L."/>
            <person name="Alikhan N.F."/>
            <person name="Baker D."/>
            <person name="Gharbi K."/>
            <person name="Hall N."/>
            <person name="Watson M."/>
            <person name="Adriaenssens E.M."/>
            <person name="Foster-Nyarko E."/>
            <person name="Jarju S."/>
            <person name="Secka A."/>
            <person name="Antonio M."/>
            <person name="Oren A."/>
            <person name="Chaudhuri R.R."/>
            <person name="La Ragione R."/>
            <person name="Hildebrand F."/>
            <person name="Pallen M.J."/>
        </authorList>
    </citation>
    <scope>NUCLEOTIDE SEQUENCE</scope>
    <source>
        <strain evidence="17">10669</strain>
    </source>
</reference>
<comment type="cofactor">
    <cofactor evidence="12 15">
        <name>Zn(2+)</name>
        <dbReference type="ChEBI" id="CHEBI:29105"/>
    </cofactor>
    <text evidence="12 15">Binds 1 zinc ion.</text>
</comment>
<dbReference type="SUPFAM" id="SSF53927">
    <property type="entry name" value="Cytidine deaminase-like"/>
    <property type="match status" value="1"/>
</dbReference>
<reference evidence="17" key="1">
    <citation type="submission" date="2020-10" db="EMBL/GenBank/DDBJ databases">
        <authorList>
            <person name="Gilroy R."/>
        </authorList>
    </citation>
    <scope>NUCLEOTIDE SEQUENCE</scope>
    <source>
        <strain evidence="17">10669</strain>
    </source>
</reference>
<feature type="binding site" evidence="14">
    <location>
        <position position="210"/>
    </location>
    <ligand>
        <name>substrate</name>
    </ligand>
</feature>
<evidence type="ECO:0000259" key="16">
    <source>
        <dbReference type="PROSITE" id="PS51747"/>
    </source>
</evidence>
<dbReference type="PROSITE" id="PS00903">
    <property type="entry name" value="CYT_DCMP_DEAMINASES_1"/>
    <property type="match status" value="1"/>
</dbReference>
<dbReference type="GO" id="GO:0008270">
    <property type="term" value="F:zinc ion binding"/>
    <property type="evidence" value="ECO:0007669"/>
    <property type="project" value="InterPro"/>
</dbReference>
<dbReference type="InterPro" id="IPR016193">
    <property type="entry name" value="Cytidine_deaminase-like"/>
</dbReference>
<feature type="binding site" evidence="15">
    <location>
        <position position="89"/>
    </location>
    <ligand>
        <name>Zn(2+)</name>
        <dbReference type="ChEBI" id="CHEBI:29105"/>
        <note>catalytic</note>
    </ligand>
</feature>
<evidence type="ECO:0000256" key="7">
    <source>
        <dbReference type="ARBA" id="ARBA00022723"/>
    </source>
</evidence>
<evidence type="ECO:0000256" key="15">
    <source>
        <dbReference type="PIRSR" id="PIRSR006769-3"/>
    </source>
</evidence>
<dbReference type="AlphaFoldDB" id="A0A9D1NIM1"/>
<feature type="binding site" evidence="14">
    <location>
        <position position="206"/>
    </location>
    <ligand>
        <name>substrate</name>
    </ligand>
</feature>
<evidence type="ECO:0000256" key="3">
    <source>
        <dbReference type="ARBA" id="ARBA00004910"/>
    </source>
</evidence>
<dbReference type="GO" id="GO:0009231">
    <property type="term" value="P:riboflavin biosynthetic process"/>
    <property type="evidence" value="ECO:0007669"/>
    <property type="project" value="UniProtKB-KW"/>
</dbReference>
<dbReference type="Proteomes" id="UP000886812">
    <property type="component" value="Unassembled WGS sequence"/>
</dbReference>
<evidence type="ECO:0000313" key="17">
    <source>
        <dbReference type="EMBL" id="HIV03887.1"/>
    </source>
</evidence>
<sequence length="374" mass="39372">MPNAERDERFMRRAVALARLGNGDTHPNPMVGALIVEDGKIVAEGWHKRAGTAHAERAALAALGRAPKPGAEMFVTLEPCSTRGRTGACTEAIIAAGGISRVVVGATDPNPAHAGKGFEILRAAGIDVVPGILADVCARLNPIFNRLITTGTPLFAAKTAMTLDGRTATRSGESKWITGAEARADVMRLRRYFPAIATGAGTALADDPALTARVPGEKISCPAARFVFDRRLRTLEKIGALRLFNDEFRARTVLVTTAGARVPAEAADALAARGIAIWALDAENFWADFRSRCARAQLGGVLFEAGAELLGGLISAGAADYVYAYVAPKIFADPAARPAFAGAPLARLSDAFRVKNPAVTRLGDDFLFEGEIAA</sequence>
<feature type="binding site" evidence="14">
    <location>
        <position position="174"/>
    </location>
    <ligand>
        <name>substrate</name>
    </ligand>
</feature>
<keyword evidence="10 12" id="KW-0560">Oxidoreductase</keyword>
<evidence type="ECO:0000256" key="5">
    <source>
        <dbReference type="ARBA" id="ARBA00007417"/>
    </source>
</evidence>
<dbReference type="PANTHER" id="PTHR38011:SF7">
    <property type="entry name" value="2,5-DIAMINO-6-RIBOSYLAMINO-4(3H)-PYRIMIDINONE 5'-PHOSPHATE REDUCTASE"/>
    <property type="match status" value="1"/>
</dbReference>
<dbReference type="EMBL" id="DVOG01000052">
    <property type="protein sequence ID" value="HIV03887.1"/>
    <property type="molecule type" value="Genomic_DNA"/>
</dbReference>
<keyword evidence="6 12" id="KW-0686">Riboflavin biosynthesis</keyword>
<organism evidence="17 18">
    <name type="scientific">Candidatus Spyradosoma merdigallinarum</name>
    <dbReference type="NCBI Taxonomy" id="2840950"/>
    <lineage>
        <taxon>Bacteria</taxon>
        <taxon>Pseudomonadati</taxon>
        <taxon>Verrucomicrobiota</taxon>
        <taxon>Opitutia</taxon>
        <taxon>Opitutia incertae sedis</taxon>
        <taxon>Candidatus Spyradosoma</taxon>
    </lineage>
</organism>
<dbReference type="PIRSF" id="PIRSF006769">
    <property type="entry name" value="RibD"/>
    <property type="match status" value="1"/>
</dbReference>
<dbReference type="InterPro" id="IPR002734">
    <property type="entry name" value="RibDG_C"/>
</dbReference>
<evidence type="ECO:0000256" key="8">
    <source>
        <dbReference type="ARBA" id="ARBA00022833"/>
    </source>
</evidence>
<feature type="binding site" evidence="14">
    <location>
        <position position="213"/>
    </location>
    <ligand>
        <name>substrate</name>
    </ligand>
</feature>
<feature type="domain" description="CMP/dCMP-type deaminase" evidence="16">
    <location>
        <begin position="5"/>
        <end position="129"/>
    </location>
</feature>
<dbReference type="EC" id="1.1.1.193" evidence="12"/>
<dbReference type="GO" id="GO:0008835">
    <property type="term" value="F:diaminohydroxyphosphoribosylaminopyrimidine deaminase activity"/>
    <property type="evidence" value="ECO:0007669"/>
    <property type="project" value="UniProtKB-EC"/>
</dbReference>
<feature type="binding site" evidence="15">
    <location>
        <position position="80"/>
    </location>
    <ligand>
        <name>Zn(2+)</name>
        <dbReference type="ChEBI" id="CHEBI:29105"/>
        <note>catalytic</note>
    </ligand>
</feature>
<dbReference type="Gene3D" id="3.40.430.10">
    <property type="entry name" value="Dihydrofolate Reductase, subunit A"/>
    <property type="match status" value="1"/>
</dbReference>
<gene>
    <name evidence="17" type="primary">ribD</name>
    <name evidence="17" type="ORF">IAC75_01905</name>
</gene>
<feature type="binding site" evidence="14">
    <location>
        <begin position="306"/>
        <end position="312"/>
    </location>
    <ligand>
        <name>NADP(+)</name>
        <dbReference type="ChEBI" id="CHEBI:58349"/>
    </ligand>
</feature>
<evidence type="ECO:0000256" key="9">
    <source>
        <dbReference type="ARBA" id="ARBA00022857"/>
    </source>
</evidence>
<proteinExistence type="inferred from homology"/>
<comment type="similarity">
    <text evidence="4 12">In the N-terminal section; belongs to the cytidine and deoxycytidylate deaminase family.</text>
</comment>
<protein>
    <recommendedName>
        <fullName evidence="12">Riboflavin biosynthesis protein RibD</fullName>
    </recommendedName>
    <domain>
        <recommendedName>
            <fullName evidence="12">Diaminohydroxyphosphoribosylaminopyrimidine deaminase</fullName>
            <shortName evidence="12">DRAP deaminase</shortName>
            <ecNumber evidence="12">3.5.4.26</ecNumber>
        </recommendedName>
        <alternativeName>
            <fullName evidence="12">Riboflavin-specific deaminase</fullName>
        </alternativeName>
    </domain>
    <domain>
        <recommendedName>
            <fullName evidence="12">5-amino-6-(5-phosphoribosylamino)uracil reductase</fullName>
            <ecNumber evidence="12">1.1.1.193</ecNumber>
        </recommendedName>
        <alternativeName>
            <fullName evidence="12">HTP reductase</fullName>
        </alternativeName>
    </domain>
</protein>
<accession>A0A9D1NIM1</accession>
<evidence type="ECO:0000256" key="2">
    <source>
        <dbReference type="ARBA" id="ARBA00004882"/>
    </source>
</evidence>
<evidence type="ECO:0000256" key="6">
    <source>
        <dbReference type="ARBA" id="ARBA00022619"/>
    </source>
</evidence>
<dbReference type="InterPro" id="IPR004794">
    <property type="entry name" value="Eubact_RibD"/>
</dbReference>
<keyword evidence="7 12" id="KW-0479">Metal-binding</keyword>
<comment type="catalytic activity">
    <reaction evidence="12">
        <text>5-amino-6-(5-phospho-D-ribitylamino)uracil + NADP(+) = 5-amino-6-(5-phospho-D-ribosylamino)uracil + NADPH + H(+)</text>
        <dbReference type="Rhea" id="RHEA:17845"/>
        <dbReference type="ChEBI" id="CHEBI:15378"/>
        <dbReference type="ChEBI" id="CHEBI:57783"/>
        <dbReference type="ChEBI" id="CHEBI:58349"/>
        <dbReference type="ChEBI" id="CHEBI:58421"/>
        <dbReference type="ChEBI" id="CHEBI:58453"/>
        <dbReference type="EC" id="1.1.1.193"/>
    </reaction>
</comment>
<dbReference type="NCBIfam" id="TIGR00326">
    <property type="entry name" value="eubact_ribD"/>
    <property type="match status" value="1"/>
</dbReference>
<dbReference type="Pfam" id="PF00383">
    <property type="entry name" value="dCMP_cyt_deam_1"/>
    <property type="match status" value="1"/>
</dbReference>
<feature type="binding site" evidence="14">
    <location>
        <position position="202"/>
    </location>
    <ligand>
        <name>NADP(+)</name>
        <dbReference type="ChEBI" id="CHEBI:58349"/>
    </ligand>
</feature>
<dbReference type="PROSITE" id="PS51747">
    <property type="entry name" value="CYT_DCMP_DEAMINASES_2"/>
    <property type="match status" value="1"/>
</dbReference>
<name>A0A9D1NIM1_9BACT</name>
<evidence type="ECO:0000256" key="11">
    <source>
        <dbReference type="ARBA" id="ARBA00023268"/>
    </source>
</evidence>
<comment type="pathway">
    <text evidence="3 12">Cofactor biosynthesis; riboflavin biosynthesis; 5-amino-6-(D-ribitylamino)uracil from GTP: step 3/4.</text>
</comment>
<keyword evidence="11" id="KW-0511">Multifunctional enzyme</keyword>
<comment type="caution">
    <text evidence="17">The sequence shown here is derived from an EMBL/GenBank/DDBJ whole genome shotgun (WGS) entry which is preliminary data.</text>
</comment>
<dbReference type="SUPFAM" id="SSF53597">
    <property type="entry name" value="Dihydrofolate reductase-like"/>
    <property type="match status" value="1"/>
</dbReference>